<gene>
    <name evidence="1" type="ORF">MPRF_00500</name>
</gene>
<proteinExistence type="predicted"/>
<evidence type="ECO:0000313" key="2">
    <source>
        <dbReference type="Proteomes" id="UP000466554"/>
    </source>
</evidence>
<reference evidence="1 2" key="1">
    <citation type="journal article" date="2019" name="Emerg. Microbes Infect.">
        <title>Comprehensive subspecies identification of 175 nontuberculous mycobacteria species based on 7547 genomic profiles.</title>
        <authorList>
            <person name="Matsumoto Y."/>
            <person name="Kinjo T."/>
            <person name="Motooka D."/>
            <person name="Nabeya D."/>
            <person name="Jung N."/>
            <person name="Uechi K."/>
            <person name="Horii T."/>
            <person name="Iida T."/>
            <person name="Fujita J."/>
            <person name="Nakamura S."/>
        </authorList>
    </citation>
    <scope>NUCLEOTIDE SEQUENCE [LARGE SCALE GENOMIC DNA]</scope>
    <source>
        <strain evidence="1 2">JCM 6367</strain>
    </source>
</reference>
<name>A0A7I7TWW6_MYCPF</name>
<accession>A0A7I7TWW6</accession>
<dbReference type="RefSeq" id="WP_163765048.1">
    <property type="nucleotide sequence ID" value="NZ_AP022598.1"/>
</dbReference>
<dbReference type="EMBL" id="AP022598">
    <property type="protein sequence ID" value="BBY73151.1"/>
    <property type="molecule type" value="Genomic_DNA"/>
</dbReference>
<dbReference type="Proteomes" id="UP000466554">
    <property type="component" value="Chromosome"/>
</dbReference>
<organism evidence="1 2">
    <name type="scientific">Mycolicibacterium parafortuitum</name>
    <name type="common">Mycobacterium parafortuitum</name>
    <dbReference type="NCBI Taxonomy" id="39692"/>
    <lineage>
        <taxon>Bacteria</taxon>
        <taxon>Bacillati</taxon>
        <taxon>Actinomycetota</taxon>
        <taxon>Actinomycetes</taxon>
        <taxon>Mycobacteriales</taxon>
        <taxon>Mycobacteriaceae</taxon>
        <taxon>Mycolicibacterium</taxon>
    </lineage>
</organism>
<evidence type="ECO:0000313" key="1">
    <source>
        <dbReference type="EMBL" id="BBY73151.1"/>
    </source>
</evidence>
<protein>
    <submittedName>
        <fullName evidence="1">Uncharacterized protein</fullName>
    </submittedName>
</protein>
<dbReference type="AlphaFoldDB" id="A0A7I7TWW6"/>
<sequence>MPAAPPLQVPRLGDPITERGEWSFVKRASSERQAEIWNVVLVDDPVFGPTSGFAVGVAPLRDRDGRYPLVWVHAPPAPTAPLDDNS</sequence>